<dbReference type="InterPro" id="IPR031322">
    <property type="entry name" value="Shikimate/glucono_kinase"/>
</dbReference>
<protein>
    <recommendedName>
        <fullName evidence="7">Shikimate kinase</fullName>
        <shortName evidence="7">SK</shortName>
        <ecNumber evidence="7">2.7.1.71</ecNumber>
    </recommendedName>
</protein>
<sequence length="174" mass="18885">MRNNLILVGFMGTGKTTVGAALSEELGMIHRDLDEGIVERAGCTIPQLFEQKGEAFFRDMEAAVLADLLKQHGLVLTTGGGAVLRAENVQRMLEGGLVVALSATEEELVRRLERDQNRPLLAGGVAQRVKALLEQRKDSYTFAPVQIDTTGKEVAEIVAEIRLAMVEKGLIGKD</sequence>
<comment type="caution">
    <text evidence="8">The sequence shown here is derived from an EMBL/GenBank/DDBJ whole genome shotgun (WGS) entry which is preliminary data.</text>
</comment>
<dbReference type="GO" id="GO:0009423">
    <property type="term" value="P:chorismate biosynthetic process"/>
    <property type="evidence" value="ECO:0007669"/>
    <property type="project" value="UniProtKB-UniRule"/>
</dbReference>
<feature type="binding site" evidence="7">
    <location>
        <position position="16"/>
    </location>
    <ligand>
        <name>Mg(2+)</name>
        <dbReference type="ChEBI" id="CHEBI:18420"/>
    </ligand>
</feature>
<dbReference type="GO" id="GO:0008652">
    <property type="term" value="P:amino acid biosynthetic process"/>
    <property type="evidence" value="ECO:0007669"/>
    <property type="project" value="UniProtKB-KW"/>
</dbReference>
<dbReference type="InterPro" id="IPR000623">
    <property type="entry name" value="Shikimate_kinase/TSH1"/>
</dbReference>
<dbReference type="AlphaFoldDB" id="M8DBV2"/>
<evidence type="ECO:0000256" key="1">
    <source>
        <dbReference type="ARBA" id="ARBA00022605"/>
    </source>
</evidence>
<keyword evidence="9" id="KW-1185">Reference proteome</keyword>
<name>M8DBV2_9BACL</name>
<dbReference type="CDD" id="cd00464">
    <property type="entry name" value="SK"/>
    <property type="match status" value="1"/>
</dbReference>
<dbReference type="GO" id="GO:0005829">
    <property type="term" value="C:cytosol"/>
    <property type="evidence" value="ECO:0007669"/>
    <property type="project" value="TreeGrafter"/>
</dbReference>
<evidence type="ECO:0000313" key="9">
    <source>
        <dbReference type="Proteomes" id="UP000012081"/>
    </source>
</evidence>
<dbReference type="PATRIC" id="fig|1300222.3.peg.1470"/>
<comment type="function">
    <text evidence="7">Catalyzes the specific phosphorylation of the 3-hydroxyl group of shikimic acid using ATP as a cosubstrate.</text>
</comment>
<dbReference type="SUPFAM" id="SSF52540">
    <property type="entry name" value="P-loop containing nucleoside triphosphate hydrolases"/>
    <property type="match status" value="1"/>
</dbReference>
<dbReference type="OrthoDB" id="9800332at2"/>
<keyword evidence="2 7" id="KW-0808">Transferase</keyword>
<keyword evidence="4 7" id="KW-0418">Kinase</keyword>
<dbReference type="Gene3D" id="3.40.50.300">
    <property type="entry name" value="P-loop containing nucleotide triphosphate hydrolases"/>
    <property type="match status" value="1"/>
</dbReference>
<dbReference type="InterPro" id="IPR027417">
    <property type="entry name" value="P-loop_NTPase"/>
</dbReference>
<keyword evidence="3 7" id="KW-0547">Nucleotide-binding</keyword>
<dbReference type="Pfam" id="PF01202">
    <property type="entry name" value="SKI"/>
    <property type="match status" value="1"/>
</dbReference>
<dbReference type="Proteomes" id="UP000012081">
    <property type="component" value="Unassembled WGS sequence"/>
</dbReference>
<dbReference type="GO" id="GO:0009073">
    <property type="term" value="P:aromatic amino acid family biosynthetic process"/>
    <property type="evidence" value="ECO:0007669"/>
    <property type="project" value="UniProtKB-KW"/>
</dbReference>
<dbReference type="PRINTS" id="PR01100">
    <property type="entry name" value="SHIKIMTKNASE"/>
</dbReference>
<evidence type="ECO:0000256" key="5">
    <source>
        <dbReference type="ARBA" id="ARBA00022840"/>
    </source>
</evidence>
<gene>
    <name evidence="7" type="primary">aroK</name>
    <name evidence="8" type="ORF">I532_07160</name>
</gene>
<evidence type="ECO:0000256" key="2">
    <source>
        <dbReference type="ARBA" id="ARBA00022679"/>
    </source>
</evidence>
<evidence type="ECO:0000256" key="3">
    <source>
        <dbReference type="ARBA" id="ARBA00022741"/>
    </source>
</evidence>
<comment type="catalytic activity">
    <reaction evidence="7">
        <text>shikimate + ATP = 3-phosphoshikimate + ADP + H(+)</text>
        <dbReference type="Rhea" id="RHEA:13121"/>
        <dbReference type="ChEBI" id="CHEBI:15378"/>
        <dbReference type="ChEBI" id="CHEBI:30616"/>
        <dbReference type="ChEBI" id="CHEBI:36208"/>
        <dbReference type="ChEBI" id="CHEBI:145989"/>
        <dbReference type="ChEBI" id="CHEBI:456216"/>
        <dbReference type="EC" id="2.7.1.71"/>
    </reaction>
</comment>
<keyword evidence="7" id="KW-0963">Cytoplasm</keyword>
<feature type="binding site" evidence="7">
    <location>
        <position position="34"/>
    </location>
    <ligand>
        <name>substrate</name>
    </ligand>
</feature>
<feature type="binding site" evidence="7">
    <location>
        <position position="58"/>
    </location>
    <ligand>
        <name>substrate</name>
    </ligand>
</feature>
<comment type="similarity">
    <text evidence="7">Belongs to the shikimate kinase family.</text>
</comment>
<comment type="caution">
    <text evidence="7">Lacks conserved residue(s) required for the propagation of feature annotation.</text>
</comment>
<accession>M8DBV2</accession>
<feature type="binding site" evidence="7">
    <location>
        <position position="118"/>
    </location>
    <ligand>
        <name>ATP</name>
        <dbReference type="ChEBI" id="CHEBI:30616"/>
    </ligand>
</feature>
<keyword evidence="7" id="KW-0460">Magnesium</keyword>
<dbReference type="RefSeq" id="WP_003387308.1">
    <property type="nucleotide sequence ID" value="NZ_APBN01000002.1"/>
</dbReference>
<keyword evidence="5 7" id="KW-0067">ATP-binding</keyword>
<comment type="subcellular location">
    <subcellularLocation>
        <location evidence="7">Cytoplasm</location>
    </subcellularLocation>
</comment>
<feature type="binding site" evidence="7">
    <location>
        <position position="136"/>
    </location>
    <ligand>
        <name>substrate</name>
    </ligand>
</feature>
<evidence type="ECO:0000313" key="8">
    <source>
        <dbReference type="EMBL" id="EMT53774.1"/>
    </source>
</evidence>
<dbReference type="EMBL" id="APBN01000002">
    <property type="protein sequence ID" value="EMT53774.1"/>
    <property type="molecule type" value="Genomic_DNA"/>
</dbReference>
<dbReference type="GO" id="GO:0005524">
    <property type="term" value="F:ATP binding"/>
    <property type="evidence" value="ECO:0007669"/>
    <property type="project" value="UniProtKB-UniRule"/>
</dbReference>
<keyword evidence="7" id="KW-0479">Metal-binding</keyword>
<feature type="binding site" evidence="7">
    <location>
        <begin position="12"/>
        <end position="17"/>
    </location>
    <ligand>
        <name>ATP</name>
        <dbReference type="ChEBI" id="CHEBI:30616"/>
    </ligand>
</feature>
<evidence type="ECO:0000256" key="4">
    <source>
        <dbReference type="ARBA" id="ARBA00022777"/>
    </source>
</evidence>
<dbReference type="STRING" id="1300222.I532_07160"/>
<proteinExistence type="inferred from homology"/>
<organism evidence="8 9">
    <name type="scientific">Brevibacillus borstelensis AK1</name>
    <dbReference type="NCBI Taxonomy" id="1300222"/>
    <lineage>
        <taxon>Bacteria</taxon>
        <taxon>Bacillati</taxon>
        <taxon>Bacillota</taxon>
        <taxon>Bacilli</taxon>
        <taxon>Bacillales</taxon>
        <taxon>Paenibacillaceae</taxon>
        <taxon>Brevibacillus</taxon>
    </lineage>
</organism>
<dbReference type="EC" id="2.7.1.71" evidence="7"/>
<evidence type="ECO:0000256" key="6">
    <source>
        <dbReference type="ARBA" id="ARBA00023141"/>
    </source>
</evidence>
<keyword evidence="1 7" id="KW-0028">Amino-acid biosynthesis</keyword>
<comment type="cofactor">
    <cofactor evidence="7">
        <name>Mg(2+)</name>
        <dbReference type="ChEBI" id="CHEBI:18420"/>
    </cofactor>
    <text evidence="7">Binds 1 Mg(2+) ion per subunit.</text>
</comment>
<comment type="pathway">
    <text evidence="7">Metabolic intermediate biosynthesis; chorismate biosynthesis; chorismate from D-erythrose 4-phosphate and phosphoenolpyruvate: step 5/7.</text>
</comment>
<evidence type="ECO:0000256" key="7">
    <source>
        <dbReference type="HAMAP-Rule" id="MF_00109"/>
    </source>
</evidence>
<dbReference type="HAMAP" id="MF_00109">
    <property type="entry name" value="Shikimate_kinase"/>
    <property type="match status" value="1"/>
</dbReference>
<dbReference type="GO" id="GO:0004765">
    <property type="term" value="F:shikimate kinase activity"/>
    <property type="evidence" value="ECO:0007669"/>
    <property type="project" value="UniProtKB-UniRule"/>
</dbReference>
<comment type="subunit">
    <text evidence="7">Monomer.</text>
</comment>
<dbReference type="PANTHER" id="PTHR21087">
    <property type="entry name" value="SHIKIMATE KINASE"/>
    <property type="match status" value="1"/>
</dbReference>
<reference evidence="8 9" key="1">
    <citation type="submission" date="2013-03" db="EMBL/GenBank/DDBJ databases">
        <title>Assembly of a new bacterial strain Brevibacillus borstelensis AK1.</title>
        <authorList>
            <person name="Rajan I."/>
            <person name="PoliReddy D."/>
            <person name="Sugumar T."/>
            <person name="Rathinam K."/>
            <person name="Alqarawi S."/>
            <person name="Khalil A.B."/>
            <person name="Sivakumar N."/>
        </authorList>
    </citation>
    <scope>NUCLEOTIDE SEQUENCE [LARGE SCALE GENOMIC DNA]</scope>
    <source>
        <strain evidence="8 9">AK1</strain>
    </source>
</reference>
<dbReference type="UniPathway" id="UPA00053">
    <property type="reaction ID" value="UER00088"/>
</dbReference>
<feature type="binding site" evidence="7">
    <location>
        <position position="80"/>
    </location>
    <ligand>
        <name>substrate</name>
    </ligand>
</feature>
<dbReference type="PANTHER" id="PTHR21087:SF16">
    <property type="entry name" value="SHIKIMATE KINASE 1, CHLOROPLASTIC"/>
    <property type="match status" value="1"/>
</dbReference>
<keyword evidence="6 7" id="KW-0057">Aromatic amino acid biosynthesis</keyword>
<dbReference type="GO" id="GO:0000287">
    <property type="term" value="F:magnesium ion binding"/>
    <property type="evidence" value="ECO:0007669"/>
    <property type="project" value="UniProtKB-UniRule"/>
</dbReference>